<dbReference type="Gene3D" id="3.90.470.20">
    <property type="entry name" value="4'-phosphopantetheinyl transferase domain"/>
    <property type="match status" value="2"/>
</dbReference>
<comment type="caution">
    <text evidence="3">The sequence shown here is derived from an EMBL/GenBank/DDBJ whole genome shotgun (WGS) entry which is preliminary data.</text>
</comment>
<dbReference type="STRING" id="1237149.C900_00244"/>
<dbReference type="Pfam" id="PF01648">
    <property type="entry name" value="ACPS"/>
    <property type="match status" value="1"/>
</dbReference>
<dbReference type="RefSeq" id="WP_009583152.1">
    <property type="nucleotide sequence ID" value="NZ_AMZN01000108.1"/>
</dbReference>
<sequence length="210" mass="24608">MPLTKIEQISDSRYLAIWHMEESAEELREKLHPRSSDTDLLRSYRSDKKILEWYCGRLCLKSLCEHIGIRYEGLRKNTTGKPFLRHSEAEISLSHSYPYVAAILDLNKDVGIDLEQPKQKLQKVAHKFLNTQELHFTNDDITLLCIHWCAKETLYKIVDQKISFKNHMAIEPFEVQPKGELIGRVIVNGTINSFKLEYRIENDYILTFNL</sequence>
<proteinExistence type="predicted"/>
<dbReference type="OrthoDB" id="1190494at2"/>
<feature type="domain" description="4'-phosphopantetheinyl transferase" evidence="2">
    <location>
        <begin position="110"/>
        <end position="207"/>
    </location>
</feature>
<evidence type="ECO:0000313" key="4">
    <source>
        <dbReference type="Proteomes" id="UP000011135"/>
    </source>
</evidence>
<dbReference type="EMBL" id="AMZN01000108">
    <property type="protein sequence ID" value="ELR68576.1"/>
    <property type="molecule type" value="Genomic_DNA"/>
</dbReference>
<dbReference type="SUPFAM" id="SSF56214">
    <property type="entry name" value="4'-phosphopantetheinyl transferase"/>
    <property type="match status" value="2"/>
</dbReference>
<evidence type="ECO:0000259" key="2">
    <source>
        <dbReference type="Pfam" id="PF01648"/>
    </source>
</evidence>
<accession>L8JI74</accession>
<evidence type="ECO:0000256" key="1">
    <source>
        <dbReference type="ARBA" id="ARBA00022679"/>
    </source>
</evidence>
<gene>
    <name evidence="3" type="ORF">C900_00244</name>
</gene>
<evidence type="ECO:0000313" key="3">
    <source>
        <dbReference type="EMBL" id="ELR68576.1"/>
    </source>
</evidence>
<dbReference type="GO" id="GO:0000287">
    <property type="term" value="F:magnesium ion binding"/>
    <property type="evidence" value="ECO:0007669"/>
    <property type="project" value="InterPro"/>
</dbReference>
<dbReference type="eggNOG" id="COG2091">
    <property type="taxonomic scope" value="Bacteria"/>
</dbReference>
<dbReference type="Proteomes" id="UP000011135">
    <property type="component" value="Unassembled WGS sequence"/>
</dbReference>
<dbReference type="AlphaFoldDB" id="L8JI74"/>
<protein>
    <submittedName>
        <fullName evidence="3">Siderophore (Surfactin) biosynthesis regulatory protein</fullName>
    </submittedName>
</protein>
<keyword evidence="4" id="KW-1185">Reference proteome</keyword>
<name>L8JI74_9BACT</name>
<dbReference type="GO" id="GO:0008897">
    <property type="term" value="F:holo-[acyl-carrier-protein] synthase activity"/>
    <property type="evidence" value="ECO:0007669"/>
    <property type="project" value="InterPro"/>
</dbReference>
<reference evidence="3 4" key="1">
    <citation type="submission" date="2012-12" db="EMBL/GenBank/DDBJ databases">
        <title>Genome assembly of Fulvivirga imtechensis AK7.</title>
        <authorList>
            <person name="Nupur N."/>
            <person name="Khatri I."/>
            <person name="Kumar R."/>
            <person name="Subramanian S."/>
            <person name="Pinnaka A."/>
        </authorList>
    </citation>
    <scope>NUCLEOTIDE SEQUENCE [LARGE SCALE GENOMIC DNA]</scope>
    <source>
        <strain evidence="3 4">AK7</strain>
    </source>
</reference>
<keyword evidence="1" id="KW-0808">Transferase</keyword>
<dbReference type="InterPro" id="IPR008278">
    <property type="entry name" value="4-PPantetheinyl_Trfase_dom"/>
</dbReference>
<dbReference type="InterPro" id="IPR037143">
    <property type="entry name" value="4-PPantetheinyl_Trfase_dom_sf"/>
</dbReference>
<organism evidence="3 4">
    <name type="scientific">Fulvivirga imtechensis AK7</name>
    <dbReference type="NCBI Taxonomy" id="1237149"/>
    <lineage>
        <taxon>Bacteria</taxon>
        <taxon>Pseudomonadati</taxon>
        <taxon>Bacteroidota</taxon>
        <taxon>Cytophagia</taxon>
        <taxon>Cytophagales</taxon>
        <taxon>Fulvivirgaceae</taxon>
        <taxon>Fulvivirga</taxon>
    </lineage>
</organism>